<evidence type="ECO:0000259" key="8">
    <source>
        <dbReference type="PROSITE" id="PS50097"/>
    </source>
</evidence>
<dbReference type="InterPro" id="IPR011333">
    <property type="entry name" value="SKP1/BTB/POZ_sf"/>
</dbReference>
<reference evidence="9" key="1">
    <citation type="submission" date="2021-02" db="EMBL/GenBank/DDBJ databases">
        <authorList>
            <person name="Nowell W R."/>
        </authorList>
    </citation>
    <scope>NUCLEOTIDE SEQUENCE</scope>
</reference>
<dbReference type="PROSITE" id="PS50097">
    <property type="entry name" value="BTB"/>
    <property type="match status" value="1"/>
</dbReference>
<dbReference type="Gene3D" id="3.30.710.10">
    <property type="entry name" value="Potassium Channel Kv1.1, Chain A"/>
    <property type="match status" value="1"/>
</dbReference>
<dbReference type="InterPro" id="IPR000210">
    <property type="entry name" value="BTB/POZ_dom"/>
</dbReference>
<dbReference type="FunFam" id="2.10.110.10:FF:000009">
    <property type="entry name" value="Paxillin isoform 1"/>
    <property type="match status" value="1"/>
</dbReference>
<dbReference type="CDD" id="cd09331">
    <property type="entry name" value="LIM1_PINCH"/>
    <property type="match status" value="1"/>
</dbReference>
<feature type="region of interest" description="Disordered" evidence="6">
    <location>
        <begin position="676"/>
        <end position="732"/>
    </location>
</feature>
<evidence type="ECO:0000256" key="2">
    <source>
        <dbReference type="ARBA" id="ARBA00022737"/>
    </source>
</evidence>
<dbReference type="InterPro" id="IPR017351">
    <property type="entry name" value="PINCH-1-4-like"/>
</dbReference>
<proteinExistence type="predicted"/>
<dbReference type="InterPro" id="IPR047944">
    <property type="entry name" value="LIMS1/2-like_LIM1"/>
</dbReference>
<feature type="compositionally biased region" description="Low complexity" evidence="6">
    <location>
        <begin position="683"/>
        <end position="692"/>
    </location>
</feature>
<evidence type="ECO:0000256" key="5">
    <source>
        <dbReference type="PROSITE-ProRule" id="PRU00125"/>
    </source>
</evidence>
<gene>
    <name evidence="9" type="ORF">SEV965_LOCUS26132</name>
</gene>
<dbReference type="GO" id="GO:0005925">
    <property type="term" value="C:focal adhesion"/>
    <property type="evidence" value="ECO:0007669"/>
    <property type="project" value="TreeGrafter"/>
</dbReference>
<feature type="domain" description="LIM zinc-binding" evidence="7">
    <location>
        <begin position="377"/>
        <end position="434"/>
    </location>
</feature>
<dbReference type="EMBL" id="CAJNOU010002178">
    <property type="protein sequence ID" value="CAF1298032.1"/>
    <property type="molecule type" value="Genomic_DNA"/>
</dbReference>
<keyword evidence="2" id="KW-0677">Repeat</keyword>
<dbReference type="Proteomes" id="UP000663889">
    <property type="component" value="Unassembled WGS sequence"/>
</dbReference>
<dbReference type="GO" id="GO:0046872">
    <property type="term" value="F:metal ion binding"/>
    <property type="evidence" value="ECO:0007669"/>
    <property type="project" value="UniProtKB-KW"/>
</dbReference>
<dbReference type="InterPro" id="IPR001781">
    <property type="entry name" value="Znf_LIM"/>
</dbReference>
<dbReference type="GO" id="GO:2001046">
    <property type="term" value="P:positive regulation of integrin-mediated signaling pathway"/>
    <property type="evidence" value="ECO:0007669"/>
    <property type="project" value="TreeGrafter"/>
</dbReference>
<evidence type="ECO:0000256" key="6">
    <source>
        <dbReference type="SAM" id="MobiDB-lite"/>
    </source>
</evidence>
<sequence length="1025" mass="117983">MERRRLQQQKMKQQQRFCVSHQELTEAIDYMKTQRCATYNNIMNISSSCSIDTLTIPSVSQIIKEFEARSISTPYVSAQDFISNNNDIISNEAESNCFQKMSVRTIKIKVNKNDDNNRSSSISCLDNDQILKEKIHQDQFIGDKEQIDQTLNNDRYKRELPSSSSSSSYYSIDNNNNTIQMVTRNTNINSITSKRHDKRFDEILTKEAQLNNALADLISLSNDADISSSISSSSSSRSLTNIFQHQRTSSTNDNTNSISASIALLNNLLETFDFDNEDLKKKNNKKNTNYQNSQKNDNDNVKPINMFCLITSDNVCANCHQSFTTNEQIVNAAGQIWHTQCFVCAQCFQPFENGIYFEHEGRKYCERDFQTLFAPCCAECKQVIVGRIIRALQKCFHPDCFRCQLCHIPLFEIGFSKNNGRALCRECYTKEKAKDPSVSQYICSTCQQIIDNKCIKYKGEYYHAYHFQCSSCRIELDHNAREVHDLLYCQSCYNKLDLPVCAACRRLIDGRVVSALGKQWHVEHFCCARCGQPFCGSKHYENNGLAYCEIDYHILFGSTCFICNRIITNGAYTACNKKYCPDHFACSQCETKMNEKSKFFDVDATPVCKQCYGKLPSDTRKSLQQNQKRKSLSCIFKQKKKPTNKETILRALAYTITSSKISSSCTTTSILTSNSFDETDDQSTSSMTTTSSNRRLSGRGESSTIPTPHIHSSIDTSPKTSNPLNNSISNTRRSRKSIDNKILCKLERKNLYIRNHILPPIRIPNNSPIRLRSSASVQILPTIRDNNIQSSNLFLYKPIQLNKQSSTITSASTKTYSDLTDNFTFLINLFRSGLHSDIIIYYHDHQWNLHKSILSIRSIYFNQYFLNSNISELNLSDDNEILSSIIFDKMFLFLYTNQYILEKLPNLSLFETIRLLFNLSIKYGIDTLTYICLQDMCNTYNLNINTAAYLLIAFHQAMNGPYEKYHSNDYLIKIKNLKQIILRFIQLHSREVLLSSQWKLIEKHYPYLVHDVLEFVVFEKIQDKN</sequence>
<dbReference type="PANTHER" id="PTHR24210:SF0">
    <property type="entry name" value="LIM DOMAIN-CONTAINING PROTEIN"/>
    <property type="match status" value="1"/>
</dbReference>
<keyword evidence="1 5" id="KW-0479">Metal-binding</keyword>
<dbReference type="GO" id="GO:0045216">
    <property type="term" value="P:cell-cell junction organization"/>
    <property type="evidence" value="ECO:0007669"/>
    <property type="project" value="TreeGrafter"/>
</dbReference>
<keyword evidence="3 5" id="KW-0862">Zinc</keyword>
<dbReference type="Gene3D" id="2.10.110.10">
    <property type="entry name" value="Cysteine Rich Protein"/>
    <property type="match status" value="5"/>
</dbReference>
<dbReference type="GO" id="GO:1900026">
    <property type="term" value="P:positive regulation of substrate adhesion-dependent cell spreading"/>
    <property type="evidence" value="ECO:0007669"/>
    <property type="project" value="TreeGrafter"/>
</dbReference>
<dbReference type="PROSITE" id="PS50023">
    <property type="entry name" value="LIM_DOMAIN_2"/>
    <property type="match status" value="3"/>
</dbReference>
<protein>
    <submittedName>
        <fullName evidence="9">Uncharacterized protein</fullName>
    </submittedName>
</protein>
<dbReference type="GO" id="GO:0098609">
    <property type="term" value="P:cell-cell adhesion"/>
    <property type="evidence" value="ECO:0007669"/>
    <property type="project" value="TreeGrafter"/>
</dbReference>
<evidence type="ECO:0000313" key="9">
    <source>
        <dbReference type="EMBL" id="CAF1298032.1"/>
    </source>
</evidence>
<organism evidence="9 10">
    <name type="scientific">Rotaria sordida</name>
    <dbReference type="NCBI Taxonomy" id="392033"/>
    <lineage>
        <taxon>Eukaryota</taxon>
        <taxon>Metazoa</taxon>
        <taxon>Spiralia</taxon>
        <taxon>Gnathifera</taxon>
        <taxon>Rotifera</taxon>
        <taxon>Eurotatoria</taxon>
        <taxon>Bdelloidea</taxon>
        <taxon>Philodinida</taxon>
        <taxon>Philodinidae</taxon>
        <taxon>Rotaria</taxon>
    </lineage>
</organism>
<feature type="domain" description="LIM zinc-binding" evidence="7">
    <location>
        <begin position="314"/>
        <end position="375"/>
    </location>
</feature>
<dbReference type="GO" id="GO:0005911">
    <property type="term" value="C:cell-cell junction"/>
    <property type="evidence" value="ECO:0007669"/>
    <property type="project" value="TreeGrafter"/>
</dbReference>
<dbReference type="SUPFAM" id="SSF54695">
    <property type="entry name" value="POZ domain"/>
    <property type="match status" value="1"/>
</dbReference>
<dbReference type="SMART" id="SM00132">
    <property type="entry name" value="LIM"/>
    <property type="match status" value="5"/>
</dbReference>
<evidence type="ECO:0000313" key="10">
    <source>
        <dbReference type="Proteomes" id="UP000663889"/>
    </source>
</evidence>
<comment type="caution">
    <text evidence="9">The sequence shown here is derived from an EMBL/GenBank/DDBJ whole genome shotgun (WGS) entry which is preliminary data.</text>
</comment>
<feature type="compositionally biased region" description="Polar residues" evidence="6">
    <location>
        <begin position="713"/>
        <end position="731"/>
    </location>
</feature>
<dbReference type="Pfam" id="PF00412">
    <property type="entry name" value="LIM"/>
    <property type="match status" value="5"/>
</dbReference>
<keyword evidence="4 5" id="KW-0440">LIM domain</keyword>
<evidence type="ECO:0000256" key="1">
    <source>
        <dbReference type="ARBA" id="ARBA00022723"/>
    </source>
</evidence>
<feature type="domain" description="BTB" evidence="8">
    <location>
        <begin position="836"/>
        <end position="903"/>
    </location>
</feature>
<dbReference type="AlphaFoldDB" id="A0A815DGX8"/>
<dbReference type="CDD" id="cd09334">
    <property type="entry name" value="LIM4_PINCH"/>
    <property type="match status" value="1"/>
</dbReference>
<dbReference type="PROSITE" id="PS00478">
    <property type="entry name" value="LIM_DOMAIN_1"/>
    <property type="match status" value="2"/>
</dbReference>
<accession>A0A815DGX8</accession>
<dbReference type="SUPFAM" id="SSF57716">
    <property type="entry name" value="Glucocorticoid receptor-like (DNA-binding domain)"/>
    <property type="match status" value="5"/>
</dbReference>
<dbReference type="FunFam" id="2.10.110.10:FF:000017">
    <property type="entry name" value="Lim and senescent cell antigen-like-containing"/>
    <property type="match status" value="1"/>
</dbReference>
<evidence type="ECO:0000256" key="4">
    <source>
        <dbReference type="ARBA" id="ARBA00023038"/>
    </source>
</evidence>
<feature type="domain" description="LIM zinc-binding" evidence="7">
    <location>
        <begin position="499"/>
        <end position="558"/>
    </location>
</feature>
<dbReference type="GO" id="GO:0005737">
    <property type="term" value="C:cytoplasm"/>
    <property type="evidence" value="ECO:0007669"/>
    <property type="project" value="TreeGrafter"/>
</dbReference>
<evidence type="ECO:0000259" key="7">
    <source>
        <dbReference type="PROSITE" id="PS50023"/>
    </source>
</evidence>
<dbReference type="Pfam" id="PF00651">
    <property type="entry name" value="BTB"/>
    <property type="match status" value="1"/>
</dbReference>
<name>A0A815DGX8_9BILA</name>
<dbReference type="PANTHER" id="PTHR24210">
    <property type="entry name" value="LIM DOMAIN-CONTAINING PROTEIN"/>
    <property type="match status" value="1"/>
</dbReference>
<evidence type="ECO:0000256" key="3">
    <source>
        <dbReference type="ARBA" id="ARBA00022833"/>
    </source>
</evidence>